<gene>
    <name evidence="2" type="ORF">TCAP_02664</name>
</gene>
<comment type="caution">
    <text evidence="2">The sequence shown here is derived from an EMBL/GenBank/DDBJ whole genome shotgun (WGS) entry which is preliminary data.</text>
</comment>
<accession>A0A2K3QIP9</accession>
<sequence length="428" mass="48913">MASSPAPDQPCDWLAKLPDEVVIEIMESLTTYHDIKRLALAYGRAYTLYEQHKYSILSHINSKVVFRSNMDIAFITFALLRIHADDLPFAIDSMMAIADHPQFVSRYYLNDYILQREFLLIAERVNLLCETYARVENPERFWRQLAYKFAGFCPARGAVVPLQSANANHAGRDEVASRCWDIFGNVWRPHGDRHEVEPLPRIKHSRDVLEVIQRSFWAYELCCRRSLTVNNNAFIYYNNSPWISDEMPTPGVTRFLHLVVDTLTQKAVDRNTLSRFNIATFHNRFGLWDTVSFLGTRAWAGVVAKPPMTLTRPMVDELQAQAMRVLHSSRDQQNAAYWYYYSSEMQSWRVKRLTTLGLFPGKPLGMKIGMFTRTGEENNEGLCIGYGDESLDASTSSDSTEYLVHGPFESDTTDTDGPADGVPFAMEG</sequence>
<evidence type="ECO:0000313" key="3">
    <source>
        <dbReference type="Proteomes" id="UP000236621"/>
    </source>
</evidence>
<evidence type="ECO:0008006" key="4">
    <source>
        <dbReference type="Google" id="ProtNLM"/>
    </source>
</evidence>
<protein>
    <recommendedName>
        <fullName evidence="4">F-box domain-containing protein</fullName>
    </recommendedName>
</protein>
<keyword evidence="3" id="KW-1185">Reference proteome</keyword>
<dbReference type="OrthoDB" id="4923501at2759"/>
<dbReference type="Proteomes" id="UP000236621">
    <property type="component" value="Unassembled WGS sequence"/>
</dbReference>
<organism evidence="2 3">
    <name type="scientific">Tolypocladium capitatum</name>
    <dbReference type="NCBI Taxonomy" id="45235"/>
    <lineage>
        <taxon>Eukaryota</taxon>
        <taxon>Fungi</taxon>
        <taxon>Dikarya</taxon>
        <taxon>Ascomycota</taxon>
        <taxon>Pezizomycotina</taxon>
        <taxon>Sordariomycetes</taxon>
        <taxon>Hypocreomycetidae</taxon>
        <taxon>Hypocreales</taxon>
        <taxon>Ophiocordycipitaceae</taxon>
        <taxon>Tolypocladium</taxon>
    </lineage>
</organism>
<evidence type="ECO:0000313" key="2">
    <source>
        <dbReference type="EMBL" id="PNY27404.1"/>
    </source>
</evidence>
<dbReference type="AlphaFoldDB" id="A0A2K3QIP9"/>
<name>A0A2K3QIP9_9HYPO</name>
<feature type="region of interest" description="Disordered" evidence="1">
    <location>
        <begin position="406"/>
        <end position="428"/>
    </location>
</feature>
<proteinExistence type="predicted"/>
<reference evidence="2 3" key="1">
    <citation type="submission" date="2017-08" db="EMBL/GenBank/DDBJ databases">
        <title>Harnessing the power of phylogenomics to disentangle the directionality and signatures of interkingdom host jumping in the parasitic fungal genus Tolypocladium.</title>
        <authorList>
            <person name="Quandt C.A."/>
            <person name="Patterson W."/>
            <person name="Spatafora J.W."/>
        </authorList>
    </citation>
    <scope>NUCLEOTIDE SEQUENCE [LARGE SCALE GENOMIC DNA]</scope>
    <source>
        <strain evidence="2 3">CBS 113982</strain>
    </source>
</reference>
<dbReference type="EMBL" id="NRSZ01000409">
    <property type="protein sequence ID" value="PNY27404.1"/>
    <property type="molecule type" value="Genomic_DNA"/>
</dbReference>
<evidence type="ECO:0000256" key="1">
    <source>
        <dbReference type="SAM" id="MobiDB-lite"/>
    </source>
</evidence>